<dbReference type="STRING" id="429727.VE26_12580"/>
<proteinExistence type="predicted"/>
<dbReference type="Pfam" id="PF20434">
    <property type="entry name" value="BD-FAE"/>
    <property type="match status" value="1"/>
</dbReference>
<evidence type="ECO:0000256" key="1">
    <source>
        <dbReference type="ARBA" id="ARBA00022801"/>
    </source>
</evidence>
<evidence type="ECO:0000313" key="4">
    <source>
        <dbReference type="Proteomes" id="UP000033649"/>
    </source>
</evidence>
<evidence type="ECO:0000259" key="2">
    <source>
        <dbReference type="Pfam" id="PF20434"/>
    </source>
</evidence>
<dbReference type="Proteomes" id="UP000033649">
    <property type="component" value="Unassembled WGS sequence"/>
</dbReference>
<dbReference type="InterPro" id="IPR029058">
    <property type="entry name" value="AB_hydrolase_fold"/>
</dbReference>
<dbReference type="InterPro" id="IPR049492">
    <property type="entry name" value="BD-FAE-like_dom"/>
</dbReference>
<feature type="domain" description="BD-FAE-like" evidence="2">
    <location>
        <begin position="47"/>
        <end position="233"/>
    </location>
</feature>
<dbReference type="PANTHER" id="PTHR48081:SF33">
    <property type="entry name" value="KYNURENINE FORMAMIDASE"/>
    <property type="match status" value="1"/>
</dbReference>
<comment type="caution">
    <text evidence="3">The sequence shown here is derived from an EMBL/GenBank/DDBJ whole genome shotgun (WGS) entry which is preliminary data.</text>
</comment>
<dbReference type="EMBL" id="JZEY01000061">
    <property type="protein sequence ID" value="KKB08266.1"/>
    <property type="molecule type" value="Genomic_DNA"/>
</dbReference>
<evidence type="ECO:0000313" key="3">
    <source>
        <dbReference type="EMBL" id="KKB08266.1"/>
    </source>
</evidence>
<protein>
    <recommendedName>
        <fullName evidence="2">BD-FAE-like domain-containing protein</fullName>
    </recommendedName>
</protein>
<dbReference type="AlphaFoldDB" id="A0A0F5FHD9"/>
<sequence>MGVVNRTQAEPMHIDPLDIFNLLIPKDRGSSRIAKDLAYGPHERHRLDIYAPRRANAQSLPVIVFFYGGSWESGRRQAYAFVGHALASLGYVVVVPDYRLLPEVEYPLFLDDCAAALRWVRSHSASYGGDSGRIALAGHSAGAYNAMMVALDPGLRTKAGVGPFLKGVAGLSGPYDFFPFDGEVSRRVFGAVPDGLATQPISHVTKQAPPLWLGTGDADRMVLPRNSDSLKRLLRAAGGQAEVHHYAGIDHAGALLALSQPLRFRAPILRDMGVFFERVLTPSPALADDGALQ</sequence>
<keyword evidence="1" id="KW-0378">Hydrolase</keyword>
<dbReference type="PANTHER" id="PTHR48081">
    <property type="entry name" value="AB HYDROLASE SUPERFAMILY PROTEIN C4A8.06C"/>
    <property type="match status" value="1"/>
</dbReference>
<gene>
    <name evidence="3" type="ORF">VE26_12580</name>
</gene>
<dbReference type="PATRIC" id="fig|429727.3.peg.2588"/>
<reference evidence="3 4" key="1">
    <citation type="submission" date="2015-03" db="EMBL/GenBank/DDBJ databases">
        <authorList>
            <person name="Hassan Y."/>
            <person name="Lepp D."/>
            <person name="Li X.-Z."/>
            <person name="Zhou T."/>
        </authorList>
    </citation>
    <scope>NUCLEOTIDE SEQUENCE [LARGE SCALE GENOMIC DNA]</scope>
    <source>
        <strain evidence="3 4">IPL18</strain>
    </source>
</reference>
<dbReference type="GO" id="GO:0016787">
    <property type="term" value="F:hydrolase activity"/>
    <property type="evidence" value="ECO:0007669"/>
    <property type="project" value="UniProtKB-KW"/>
</dbReference>
<organism evidence="3 4">
    <name type="scientific">Devosia chinhatensis</name>
    <dbReference type="NCBI Taxonomy" id="429727"/>
    <lineage>
        <taxon>Bacteria</taxon>
        <taxon>Pseudomonadati</taxon>
        <taxon>Pseudomonadota</taxon>
        <taxon>Alphaproteobacteria</taxon>
        <taxon>Hyphomicrobiales</taxon>
        <taxon>Devosiaceae</taxon>
        <taxon>Devosia</taxon>
    </lineage>
</organism>
<dbReference type="SUPFAM" id="SSF53474">
    <property type="entry name" value="alpha/beta-Hydrolases"/>
    <property type="match status" value="1"/>
</dbReference>
<dbReference type="InterPro" id="IPR050300">
    <property type="entry name" value="GDXG_lipolytic_enzyme"/>
</dbReference>
<dbReference type="Gene3D" id="3.40.50.1820">
    <property type="entry name" value="alpha/beta hydrolase"/>
    <property type="match status" value="1"/>
</dbReference>
<accession>A0A0F5FHD9</accession>
<keyword evidence="4" id="KW-1185">Reference proteome</keyword>
<name>A0A0F5FHD9_9HYPH</name>